<name>A0A0M0LR00_9EUKA</name>
<dbReference type="Proteomes" id="UP000037460">
    <property type="component" value="Unassembled WGS sequence"/>
</dbReference>
<dbReference type="AlphaFoldDB" id="A0A0M0LR00"/>
<feature type="region of interest" description="Disordered" evidence="1">
    <location>
        <begin position="334"/>
        <end position="373"/>
    </location>
</feature>
<evidence type="ECO:0000256" key="2">
    <source>
        <dbReference type="SAM" id="SignalP"/>
    </source>
</evidence>
<feature type="region of interest" description="Disordered" evidence="1">
    <location>
        <begin position="279"/>
        <end position="318"/>
    </location>
</feature>
<feature type="chain" id="PRO_5005603555" evidence="2">
    <location>
        <begin position="26"/>
        <end position="407"/>
    </location>
</feature>
<protein>
    <submittedName>
        <fullName evidence="3">Uncharacterized protein</fullName>
    </submittedName>
</protein>
<keyword evidence="2" id="KW-0732">Signal</keyword>
<reference evidence="4" key="1">
    <citation type="journal article" date="2015" name="PLoS Genet.">
        <title>Genome Sequence and Transcriptome Analyses of Chrysochromulina tobin: Metabolic Tools for Enhanced Algal Fitness in the Prominent Order Prymnesiales (Haptophyceae).</title>
        <authorList>
            <person name="Hovde B.T."/>
            <person name="Deodato C.R."/>
            <person name="Hunsperger H.M."/>
            <person name="Ryken S.A."/>
            <person name="Yost W."/>
            <person name="Jha R.K."/>
            <person name="Patterson J."/>
            <person name="Monnat R.J. Jr."/>
            <person name="Barlow S.B."/>
            <person name="Starkenburg S.R."/>
            <person name="Cattolico R.A."/>
        </authorList>
    </citation>
    <scope>NUCLEOTIDE SEQUENCE</scope>
    <source>
        <strain evidence="4">CCMP291</strain>
    </source>
</reference>
<proteinExistence type="predicted"/>
<dbReference type="EMBL" id="JWZX01000215">
    <property type="protein sequence ID" value="KOO53470.1"/>
    <property type="molecule type" value="Genomic_DNA"/>
</dbReference>
<organism evidence="3 4">
    <name type="scientific">Chrysochromulina tobinii</name>
    <dbReference type="NCBI Taxonomy" id="1460289"/>
    <lineage>
        <taxon>Eukaryota</taxon>
        <taxon>Haptista</taxon>
        <taxon>Haptophyta</taxon>
        <taxon>Prymnesiophyceae</taxon>
        <taxon>Prymnesiales</taxon>
        <taxon>Chrysochromulinaceae</taxon>
        <taxon>Chrysochromulina</taxon>
    </lineage>
</organism>
<gene>
    <name evidence="3" type="ORF">Ctob_016547</name>
</gene>
<feature type="compositionally biased region" description="Basic and acidic residues" evidence="1">
    <location>
        <begin position="284"/>
        <end position="301"/>
    </location>
</feature>
<evidence type="ECO:0000313" key="3">
    <source>
        <dbReference type="EMBL" id="KOO53470.1"/>
    </source>
</evidence>
<keyword evidence="4" id="KW-1185">Reference proteome</keyword>
<comment type="caution">
    <text evidence="3">The sequence shown here is derived from an EMBL/GenBank/DDBJ whole genome shotgun (WGS) entry which is preliminary data.</text>
</comment>
<evidence type="ECO:0000313" key="4">
    <source>
        <dbReference type="Proteomes" id="UP000037460"/>
    </source>
</evidence>
<sequence>MSIAMVKRSVLAFLLASSATPTTNGCFEVSVALPGVSSWPPPPVAEKNYSPKVGTLLWSKFNGDLRLAGPTAEEDMRGICDLIDMLTSTESGDFSAAVKAACEQRRAPKKVRLLELLRHLQWLHAAGVAACVWLHAAGLSRRLWLLPRAWLGLWLPAARDAGCALPLAALFHAPIACLSAVALFQETLLGSELKIHPDHAEKCARNTWLRGVVYLTVPPQHLTRLTHASQLVDGLVVLPATADDDELSPRRIRMDPDLPYEEGEVGFLIRVSGGAAAGAAGSAEKGRCGRVERRAGREERLASPPLHPAPGHSATIEPPSPLSAAAAVLLKEPLLPNKEPAPRVRGHRRTRSAGVSMREASEASTSLADELSPRRAAKVAASLGLHGSGQAAAFAGVHRWIFTTDCP</sequence>
<evidence type="ECO:0000256" key="1">
    <source>
        <dbReference type="SAM" id="MobiDB-lite"/>
    </source>
</evidence>
<feature type="signal peptide" evidence="2">
    <location>
        <begin position="1"/>
        <end position="25"/>
    </location>
</feature>
<accession>A0A0M0LR00</accession>